<dbReference type="GO" id="GO:0003697">
    <property type="term" value="F:single-stranded DNA binding"/>
    <property type="evidence" value="ECO:0007669"/>
    <property type="project" value="InterPro"/>
</dbReference>
<keyword evidence="6" id="KW-1185">Reference proteome</keyword>
<sequence>MKVLISFCLVCLPLKHLRINSDFGYRIHPLTGRYTMHEGIDFKARHDTVYAILSGKVRSTGYDDGLGINIRLSHDDIVSVYGHLSQVFVGAQQTIAAGEAIGITGSTGRVTGEHLHFSIRYQNRFINPLKFLYELLIKNDMNDKNFKPLPVQLSNKLIAEIKDGNSLFQKPVKENGLPAFVKPINPTTGKGYSAMNALILGMERHDDPRWMSADAARYAGTWVKKDETGTLIEFPKTNDIQAIRTADGKPIKNDQGVTQTKTVEFDKPQRGQAFLFNGSQLKDLQPLAEFLEKQNEGQTLSPVERAEKLIADSKAVIIHGGQEAYYDKQRDAIFMPEKEQFENETKYYQAAIHQLAHWTGHESREKRPMEGKFGSLEYAREELRASITAILIGGELKIGHNFGHQASYMSNFVKLFKDEPFEIAKASRDAQKAANLLLGVNPKREQKQGADTAQGFKKGDEIAYMDTTYKVLETYKTKSIKVEDAAGTRKILKPEYGLYNSLLEAKYNPREPEMAEEQAQEQEQGQEQSNTYKVGR</sequence>
<dbReference type="CDD" id="cd12797">
    <property type="entry name" value="M23_peptidase"/>
    <property type="match status" value="1"/>
</dbReference>
<dbReference type="RefSeq" id="WP_133230760.1">
    <property type="nucleotide sequence ID" value="NZ_SOZE01000009.1"/>
</dbReference>
<organism evidence="5 6">
    <name type="scientific">Mucilaginibacter psychrotolerans</name>
    <dbReference type="NCBI Taxonomy" id="1524096"/>
    <lineage>
        <taxon>Bacteria</taxon>
        <taxon>Pseudomonadati</taxon>
        <taxon>Bacteroidota</taxon>
        <taxon>Sphingobacteriia</taxon>
        <taxon>Sphingobacteriales</taxon>
        <taxon>Sphingobacteriaceae</taxon>
        <taxon>Mucilaginibacter</taxon>
    </lineage>
</organism>
<protein>
    <submittedName>
        <fullName evidence="5">DUF1738 domain-containing protein</fullName>
    </submittedName>
</protein>
<evidence type="ECO:0000259" key="3">
    <source>
        <dbReference type="Pfam" id="PF08401"/>
    </source>
</evidence>
<feature type="domain" description="Polyvalent protein metallopeptidase" evidence="4">
    <location>
        <begin position="304"/>
        <end position="428"/>
    </location>
</feature>
<feature type="domain" description="M23ase beta-sheet core" evidence="2">
    <location>
        <begin position="36"/>
        <end position="128"/>
    </location>
</feature>
<dbReference type="InterPro" id="IPR016047">
    <property type="entry name" value="M23ase_b-sheet_dom"/>
</dbReference>
<feature type="domain" description="N-terminal" evidence="3">
    <location>
        <begin position="152"/>
        <end position="251"/>
    </location>
</feature>
<feature type="region of interest" description="Disordered" evidence="1">
    <location>
        <begin position="508"/>
        <end position="536"/>
    </location>
</feature>
<dbReference type="InterPro" id="IPR013610">
    <property type="entry name" value="ArdC_N"/>
</dbReference>
<comment type="caution">
    <text evidence="5">The sequence shown here is derived from an EMBL/GenBank/DDBJ whole genome shotgun (WGS) entry which is preliminary data.</text>
</comment>
<dbReference type="EMBL" id="SOZE01000009">
    <property type="protein sequence ID" value="TFF37664.1"/>
    <property type="molecule type" value="Genomic_DNA"/>
</dbReference>
<dbReference type="InterPro" id="IPR041459">
    <property type="entry name" value="MPTase-PolyVal"/>
</dbReference>
<dbReference type="OrthoDB" id="9792687at2"/>
<dbReference type="PANTHER" id="PTHR21666">
    <property type="entry name" value="PEPTIDASE-RELATED"/>
    <property type="match status" value="1"/>
</dbReference>
<dbReference type="PANTHER" id="PTHR21666:SF270">
    <property type="entry name" value="MUREIN HYDROLASE ACTIVATOR ENVC"/>
    <property type="match status" value="1"/>
</dbReference>
<dbReference type="SUPFAM" id="SSF51261">
    <property type="entry name" value="Duplicated hybrid motif"/>
    <property type="match status" value="1"/>
</dbReference>
<evidence type="ECO:0000259" key="2">
    <source>
        <dbReference type="Pfam" id="PF01551"/>
    </source>
</evidence>
<evidence type="ECO:0000259" key="4">
    <source>
        <dbReference type="Pfam" id="PF18818"/>
    </source>
</evidence>
<name>A0A4Y8SGR5_9SPHI</name>
<evidence type="ECO:0000256" key="1">
    <source>
        <dbReference type="SAM" id="MobiDB-lite"/>
    </source>
</evidence>
<evidence type="ECO:0000313" key="6">
    <source>
        <dbReference type="Proteomes" id="UP000297540"/>
    </source>
</evidence>
<reference evidence="5 6" key="1">
    <citation type="journal article" date="2017" name="Int. J. Syst. Evol. Microbiol.">
        <title>Mucilaginibacterpsychrotolerans sp. nov., isolated from peatlands.</title>
        <authorList>
            <person name="Deng Y."/>
            <person name="Shen L."/>
            <person name="Xu B."/>
            <person name="Liu Y."/>
            <person name="Gu Z."/>
            <person name="Liu H."/>
            <person name="Zhou Y."/>
        </authorList>
    </citation>
    <scope>NUCLEOTIDE SEQUENCE [LARGE SCALE GENOMIC DNA]</scope>
    <source>
        <strain evidence="5 6">NH7-4</strain>
    </source>
</reference>
<dbReference type="Pfam" id="PF18818">
    <property type="entry name" value="MPTase-PolyVal"/>
    <property type="match status" value="1"/>
</dbReference>
<gene>
    <name evidence="5" type="ORF">E2R66_10875</name>
</gene>
<dbReference type="Pfam" id="PF01551">
    <property type="entry name" value="Peptidase_M23"/>
    <property type="match status" value="1"/>
</dbReference>
<accession>A0A4Y8SGR5</accession>
<dbReference type="AlphaFoldDB" id="A0A4Y8SGR5"/>
<dbReference type="Pfam" id="PF08401">
    <property type="entry name" value="ArdcN"/>
    <property type="match status" value="1"/>
</dbReference>
<proteinExistence type="predicted"/>
<dbReference type="InterPro" id="IPR050570">
    <property type="entry name" value="Cell_wall_metabolism_enzyme"/>
</dbReference>
<dbReference type="GO" id="GO:0004222">
    <property type="term" value="F:metalloendopeptidase activity"/>
    <property type="evidence" value="ECO:0007669"/>
    <property type="project" value="TreeGrafter"/>
</dbReference>
<dbReference type="Gene3D" id="2.70.70.10">
    <property type="entry name" value="Glucose Permease (Domain IIA)"/>
    <property type="match status" value="1"/>
</dbReference>
<dbReference type="Proteomes" id="UP000297540">
    <property type="component" value="Unassembled WGS sequence"/>
</dbReference>
<dbReference type="InterPro" id="IPR011055">
    <property type="entry name" value="Dup_hybrid_motif"/>
</dbReference>
<evidence type="ECO:0000313" key="5">
    <source>
        <dbReference type="EMBL" id="TFF37664.1"/>
    </source>
</evidence>